<reference evidence="2" key="1">
    <citation type="journal article" date="2017" name="Nat. Commun.">
        <title>The asparagus genome sheds light on the origin and evolution of a young Y chromosome.</title>
        <authorList>
            <person name="Harkess A."/>
            <person name="Zhou J."/>
            <person name="Xu C."/>
            <person name="Bowers J.E."/>
            <person name="Van der Hulst R."/>
            <person name="Ayyampalayam S."/>
            <person name="Mercati F."/>
            <person name="Riccardi P."/>
            <person name="McKain M.R."/>
            <person name="Kakrana A."/>
            <person name="Tang H."/>
            <person name="Ray J."/>
            <person name="Groenendijk J."/>
            <person name="Arikit S."/>
            <person name="Mathioni S.M."/>
            <person name="Nakano M."/>
            <person name="Shan H."/>
            <person name="Telgmann-Rauber A."/>
            <person name="Kanno A."/>
            <person name="Yue Z."/>
            <person name="Chen H."/>
            <person name="Li W."/>
            <person name="Chen Y."/>
            <person name="Xu X."/>
            <person name="Zhang Y."/>
            <person name="Luo S."/>
            <person name="Chen H."/>
            <person name="Gao J."/>
            <person name="Mao Z."/>
            <person name="Pires J.C."/>
            <person name="Luo M."/>
            <person name="Kudrna D."/>
            <person name="Wing R.A."/>
            <person name="Meyers B.C."/>
            <person name="Yi K."/>
            <person name="Kong H."/>
            <person name="Lavrijsen P."/>
            <person name="Sunseri F."/>
            <person name="Falavigna A."/>
            <person name="Ye Y."/>
            <person name="Leebens-Mack J.H."/>
            <person name="Chen G."/>
        </authorList>
    </citation>
    <scope>NUCLEOTIDE SEQUENCE [LARGE SCALE GENOMIC DNA]</scope>
    <source>
        <strain evidence="2">cv. DH0086</strain>
    </source>
</reference>
<dbReference type="Gramene" id="ONK77813">
    <property type="protein sequence ID" value="ONK77813"/>
    <property type="gene ID" value="A4U43_C02F10960"/>
</dbReference>
<organism evidence="1 2">
    <name type="scientific">Asparagus officinalis</name>
    <name type="common">Garden asparagus</name>
    <dbReference type="NCBI Taxonomy" id="4686"/>
    <lineage>
        <taxon>Eukaryota</taxon>
        <taxon>Viridiplantae</taxon>
        <taxon>Streptophyta</taxon>
        <taxon>Embryophyta</taxon>
        <taxon>Tracheophyta</taxon>
        <taxon>Spermatophyta</taxon>
        <taxon>Magnoliopsida</taxon>
        <taxon>Liliopsida</taxon>
        <taxon>Asparagales</taxon>
        <taxon>Asparagaceae</taxon>
        <taxon>Asparagoideae</taxon>
        <taxon>Asparagus</taxon>
    </lineage>
</organism>
<dbReference type="Proteomes" id="UP000243459">
    <property type="component" value="Chromosome 2"/>
</dbReference>
<keyword evidence="2" id="KW-1185">Reference proteome</keyword>
<evidence type="ECO:0000313" key="1">
    <source>
        <dbReference type="EMBL" id="ONK77813.1"/>
    </source>
</evidence>
<protein>
    <submittedName>
        <fullName evidence="1">Uncharacterized protein</fullName>
    </submittedName>
</protein>
<dbReference type="AlphaFoldDB" id="A0A5P1FJC8"/>
<dbReference type="EMBL" id="CM007382">
    <property type="protein sequence ID" value="ONK77813.1"/>
    <property type="molecule type" value="Genomic_DNA"/>
</dbReference>
<accession>A0A5P1FJC8</accession>
<name>A0A5P1FJC8_ASPOF</name>
<proteinExistence type="predicted"/>
<evidence type="ECO:0000313" key="2">
    <source>
        <dbReference type="Proteomes" id="UP000243459"/>
    </source>
</evidence>
<sequence length="137" mass="15546">MARRTSKSLDLGWEPGRDFSPTKQLEKCPASGEMDEEFLHGVPNVGLYLSLRSYFIQGDLMESEIYGLMEQVRIEYPKLLGEVTSLRVDRGVGSERTAETPTLCSSKVDGLRWELEESKKKAKSLDKALRERDYALV</sequence>
<gene>
    <name evidence="1" type="ORF">A4U43_C02F10960</name>
</gene>